<feature type="binding site" evidence="2">
    <location>
        <position position="125"/>
    </location>
    <ligand>
        <name>substrate</name>
    </ligand>
</feature>
<evidence type="ECO:0000313" key="5">
    <source>
        <dbReference type="Proteomes" id="UP000192359"/>
    </source>
</evidence>
<dbReference type="CDD" id="cd01750">
    <property type="entry name" value="GATase1_CobQ"/>
    <property type="match status" value="1"/>
</dbReference>
<dbReference type="PANTHER" id="PTHR21343">
    <property type="entry name" value="DETHIOBIOTIN SYNTHETASE"/>
    <property type="match status" value="1"/>
</dbReference>
<keyword evidence="2" id="KW-0378">Hydrolase</keyword>
<dbReference type="GO" id="GO:0009252">
    <property type="term" value="P:peptidoglycan biosynthetic process"/>
    <property type="evidence" value="ECO:0007669"/>
    <property type="project" value="UniProtKB-UniRule"/>
</dbReference>
<feature type="active site" evidence="2">
    <location>
        <position position="188"/>
    </location>
</feature>
<dbReference type="GO" id="GO:0016740">
    <property type="term" value="F:transferase activity"/>
    <property type="evidence" value="ECO:0007669"/>
    <property type="project" value="UniProtKB-KW"/>
</dbReference>
<dbReference type="GO" id="GO:0071555">
    <property type="term" value="P:cell wall organization"/>
    <property type="evidence" value="ECO:0007669"/>
    <property type="project" value="UniProtKB-KW"/>
</dbReference>
<dbReference type="InterPro" id="IPR029062">
    <property type="entry name" value="Class_I_gatase-like"/>
</dbReference>
<keyword evidence="1 2" id="KW-0315">Glutamine amidotransferase</keyword>
<dbReference type="GO" id="GO:0140282">
    <property type="term" value="F:carbon-nitrogen ligase activity on lipid II"/>
    <property type="evidence" value="ECO:0007669"/>
    <property type="project" value="UniProtKB-UniRule"/>
</dbReference>
<evidence type="ECO:0000313" key="4">
    <source>
        <dbReference type="EMBL" id="ORC22271.1"/>
    </source>
</evidence>
<comment type="catalytic activity">
    <reaction evidence="2">
        <text>beta-D-GlcNAc-(1-&gt;4)-Mur2Ac(oyl-L-Ala-gamma-D-Glu-L-Lys-D-Ala-D-Ala)-di-trans,octa-cis-undecaprenyl diphosphate + L-glutamine + ATP + H2O = beta-D-GlcNAc-(1-&gt;4)-Mur2Ac(oyl-L-Ala-D-isoglutaminyl-L-Lys-D-Ala-D-Ala)-di-trans,octa-cis-undecaprenyl diphosphate + L-glutamate + ADP + phosphate + H(+)</text>
        <dbReference type="Rhea" id="RHEA:57928"/>
        <dbReference type="ChEBI" id="CHEBI:15377"/>
        <dbReference type="ChEBI" id="CHEBI:15378"/>
        <dbReference type="ChEBI" id="CHEBI:29985"/>
        <dbReference type="ChEBI" id="CHEBI:30616"/>
        <dbReference type="ChEBI" id="CHEBI:43474"/>
        <dbReference type="ChEBI" id="CHEBI:58359"/>
        <dbReference type="ChEBI" id="CHEBI:60033"/>
        <dbReference type="ChEBI" id="CHEBI:62233"/>
        <dbReference type="ChEBI" id="CHEBI:456216"/>
        <dbReference type="EC" id="6.3.5.13"/>
    </reaction>
</comment>
<dbReference type="PANTHER" id="PTHR21343:SF9">
    <property type="entry name" value="LIPID II ISOGLUTAMINYL SYNTHASE (GLUTAMINE-HYDROLYZING) SUBUNIT GATD"/>
    <property type="match status" value="1"/>
</dbReference>
<keyword evidence="5" id="KW-1185">Reference proteome</keyword>
<dbReference type="PROSITE" id="PS51274">
    <property type="entry name" value="GATASE_COBBQ"/>
    <property type="match status" value="1"/>
</dbReference>
<keyword evidence="2" id="KW-0133">Cell shape</keyword>
<sequence length="236" mass="25373">MLKIVQLYPRDMNIYGDWGNTLSLSRRAQAHGFTTDIVDYNPGDEFPLDGDIFVGGGGQDSGQSVIQDDLLAHAETLRTLAESGTPMLVICGLYQLFGKEFKTVTGQTLNGVCVFDAVTRGGETRLIGNIVEESDEFGTIIGFENHSGLTYLSGSTKPLATVTKGEGNNTEDSSEGARVHNVIGTYLHGSLLPKNPAISDFLIKQAALKKYGEFTPAVIDDSLVEKARATAASRPR</sequence>
<keyword evidence="2" id="KW-0961">Cell wall biogenesis/degradation</keyword>
<keyword evidence="4" id="KW-0808">Transferase</keyword>
<feature type="active site" description="Nucleophile" evidence="2">
    <location>
        <position position="91"/>
    </location>
</feature>
<dbReference type="InterPro" id="IPR033949">
    <property type="entry name" value="CobQ_GATase1"/>
</dbReference>
<dbReference type="EC" id="6.3.5.13" evidence="2"/>
<keyword evidence="2" id="KW-0436">Ligase</keyword>
<evidence type="ECO:0000259" key="3">
    <source>
        <dbReference type="Pfam" id="PF07685"/>
    </source>
</evidence>
<dbReference type="InterPro" id="IPR011698">
    <property type="entry name" value="GATase_3"/>
</dbReference>
<feature type="domain" description="CobB/CobQ-like glutamine amidotransferase" evidence="3">
    <location>
        <begin position="3"/>
        <end position="195"/>
    </location>
</feature>
<comment type="catalytic activity">
    <reaction evidence="2">
        <text>L-glutamine + H2O = L-glutamate + NH4(+)</text>
        <dbReference type="Rhea" id="RHEA:15889"/>
        <dbReference type="ChEBI" id="CHEBI:15377"/>
        <dbReference type="ChEBI" id="CHEBI:28938"/>
        <dbReference type="ChEBI" id="CHEBI:29985"/>
        <dbReference type="ChEBI" id="CHEBI:58359"/>
        <dbReference type="EC" id="3.5.1.2"/>
    </reaction>
</comment>
<dbReference type="GO" id="GO:0009236">
    <property type="term" value="P:cobalamin biosynthetic process"/>
    <property type="evidence" value="ECO:0007669"/>
    <property type="project" value="InterPro"/>
</dbReference>
<accession>A0A1Y1RSB7</accession>
<dbReference type="Pfam" id="PF07685">
    <property type="entry name" value="GATase_3"/>
    <property type="match status" value="1"/>
</dbReference>
<reference evidence="4 5" key="1">
    <citation type="submission" date="2016-05" db="EMBL/GenBank/DDBJ databases">
        <title>Draft genome sequence of a porcine commensal Rothia nasimurium.</title>
        <authorList>
            <person name="Gaiser R.A."/>
            <person name="Van Baarlen P."/>
            <person name="Wells J.M."/>
        </authorList>
    </citation>
    <scope>NUCLEOTIDE SEQUENCE [LARGE SCALE GENOMIC DNA]</scope>
    <source>
        <strain evidence="4 5">PT-32</strain>
    </source>
</reference>
<proteinExistence type="inferred from homology"/>
<evidence type="ECO:0000256" key="1">
    <source>
        <dbReference type="ARBA" id="ARBA00022962"/>
    </source>
</evidence>
<keyword evidence="2" id="KW-0573">Peptidoglycan synthesis</keyword>
<dbReference type="SUPFAM" id="SSF52317">
    <property type="entry name" value="Class I glutamine amidotransferase-like"/>
    <property type="match status" value="1"/>
</dbReference>
<dbReference type="Proteomes" id="UP000192359">
    <property type="component" value="Unassembled WGS sequence"/>
</dbReference>
<evidence type="ECO:0000256" key="2">
    <source>
        <dbReference type="HAMAP-Rule" id="MF_02213"/>
    </source>
</evidence>
<organism evidence="4 5">
    <name type="scientific">Rothia nasimurium</name>
    <dbReference type="NCBI Taxonomy" id="85336"/>
    <lineage>
        <taxon>Bacteria</taxon>
        <taxon>Bacillati</taxon>
        <taxon>Actinomycetota</taxon>
        <taxon>Actinomycetes</taxon>
        <taxon>Micrococcales</taxon>
        <taxon>Micrococcaceae</taxon>
        <taxon>Rothia</taxon>
    </lineage>
</organism>
<dbReference type="HAMAP" id="MF_02213">
    <property type="entry name" value="Lipid_II_synth_GatD"/>
    <property type="match status" value="1"/>
</dbReference>
<gene>
    <name evidence="2" type="primary">gatD</name>
    <name evidence="4" type="ORF">A7979_00615</name>
</gene>
<dbReference type="EC" id="3.5.1.2" evidence="2"/>
<comment type="pathway">
    <text evidence="2">Cell wall biogenesis; peptidoglycan biosynthesis.</text>
</comment>
<dbReference type="GO" id="GO:0008360">
    <property type="term" value="P:regulation of cell shape"/>
    <property type="evidence" value="ECO:0007669"/>
    <property type="project" value="UniProtKB-KW"/>
</dbReference>
<dbReference type="GO" id="GO:0004359">
    <property type="term" value="F:glutaminase activity"/>
    <property type="evidence" value="ECO:0007669"/>
    <property type="project" value="UniProtKB-UniRule"/>
</dbReference>
<dbReference type="InterPro" id="IPR043702">
    <property type="entry name" value="Lipid_II_synth_GatD"/>
</dbReference>
<dbReference type="EMBL" id="LXWF01000011">
    <property type="protein sequence ID" value="ORC22271.1"/>
    <property type="molecule type" value="Genomic_DNA"/>
</dbReference>
<dbReference type="AlphaFoldDB" id="A0A1Y1RSB7"/>
<comment type="function">
    <text evidence="2">The lipid II isoglutaminyl synthase complex catalyzes the formation of alpha-D-isoglutamine in the cell wall lipid II stem peptide. The GatD subunit catalyzes the hydrolysis of glutamine to glutamate and ammonia. The resulting ammonia molecule is channeled to the active site of MurT.</text>
</comment>
<name>A0A1Y1RSB7_9MICC</name>
<comment type="caution">
    <text evidence="4">The sequence shown here is derived from an EMBL/GenBank/DDBJ whole genome shotgun (WGS) entry which is preliminary data.</text>
</comment>
<protein>
    <recommendedName>
        <fullName evidence="2">Lipid II isoglutaminyl synthase (glutamine-hydrolyzing) subunit GatD</fullName>
        <ecNumber evidence="2">6.3.5.13</ecNumber>
    </recommendedName>
    <alternativeName>
        <fullName evidence="2">Lipid II isoglutaminyl synthase glutaminase subunit</fullName>
        <ecNumber evidence="2">3.5.1.2</ecNumber>
    </alternativeName>
</protein>
<comment type="subunit">
    <text evidence="2">Forms a heterodimer with MurT.</text>
</comment>
<comment type="similarity">
    <text evidence="2">Belongs to the CobB/CobQ family. GatD subfamily.</text>
</comment>
<dbReference type="UniPathway" id="UPA00219"/>